<dbReference type="EC" id="3.6.4.12" evidence="4"/>
<dbReference type="InterPro" id="IPR006164">
    <property type="entry name" value="DNA_bd_Ku70/Ku80"/>
</dbReference>
<dbReference type="Gene3D" id="4.10.970.10">
    <property type="entry name" value="Ku70, bridge and pillars"/>
    <property type="match status" value="1"/>
</dbReference>
<dbReference type="GO" id="GO:0043564">
    <property type="term" value="C:Ku70:Ku80 complex"/>
    <property type="evidence" value="ECO:0007669"/>
    <property type="project" value="InterPro"/>
</dbReference>
<dbReference type="Pfam" id="PF03731">
    <property type="entry name" value="Ku_N"/>
    <property type="match status" value="1"/>
</dbReference>
<dbReference type="SUPFAM" id="SSF53300">
    <property type="entry name" value="vWA-like"/>
    <property type="match status" value="1"/>
</dbReference>
<evidence type="ECO:0000256" key="16">
    <source>
        <dbReference type="ARBA" id="ARBA00023242"/>
    </source>
</evidence>
<feature type="region of interest" description="Disordered" evidence="21">
    <location>
        <begin position="585"/>
        <end position="623"/>
    </location>
</feature>
<dbReference type="CDD" id="cd00788">
    <property type="entry name" value="KU70"/>
    <property type="match status" value="1"/>
</dbReference>
<feature type="region of interest" description="Disordered" evidence="21">
    <location>
        <begin position="1"/>
        <end position="32"/>
    </location>
</feature>
<evidence type="ECO:0000256" key="1">
    <source>
        <dbReference type="ARBA" id="ARBA00004123"/>
    </source>
</evidence>
<dbReference type="OrthoDB" id="3249161at2759"/>
<dbReference type="InterPro" id="IPR016194">
    <property type="entry name" value="SPOC-like_C_dom_sf"/>
</dbReference>
<dbReference type="GO" id="GO:0042162">
    <property type="term" value="F:telomeric DNA binding"/>
    <property type="evidence" value="ECO:0007669"/>
    <property type="project" value="InterPro"/>
</dbReference>
<dbReference type="InterPro" id="IPR027388">
    <property type="entry name" value="Ku70_bridge/pillars_dom_sf"/>
</dbReference>
<dbReference type="InterPro" id="IPR036361">
    <property type="entry name" value="SAP_dom_sf"/>
</dbReference>
<dbReference type="Gene3D" id="2.40.290.10">
    <property type="match status" value="1"/>
</dbReference>
<accession>A0A9W7W669</accession>
<name>A0A9W7W669_9PEZI</name>
<dbReference type="EMBL" id="RIBY02000236">
    <property type="protein sequence ID" value="KAH9844713.1"/>
    <property type="molecule type" value="Genomic_DNA"/>
</dbReference>
<keyword evidence="15" id="KW-0234">DNA repair</keyword>
<dbReference type="CDD" id="cd01458">
    <property type="entry name" value="vWA_ku"/>
    <property type="match status" value="1"/>
</dbReference>
<dbReference type="GO" id="GO:0006303">
    <property type="term" value="P:double-strand break repair via nonhomologous end joining"/>
    <property type="evidence" value="ECO:0007669"/>
    <property type="project" value="InterPro"/>
</dbReference>
<dbReference type="PANTHER" id="PTHR12604">
    <property type="entry name" value="KU AUTOANTIGEN DNA HELICASE"/>
    <property type="match status" value="1"/>
</dbReference>
<dbReference type="InterPro" id="IPR005160">
    <property type="entry name" value="Ku_C"/>
</dbReference>
<keyword evidence="6" id="KW-0158">Chromosome</keyword>
<evidence type="ECO:0000256" key="14">
    <source>
        <dbReference type="ARBA" id="ARBA00023172"/>
    </source>
</evidence>
<feature type="compositionally biased region" description="Acidic residues" evidence="21">
    <location>
        <begin position="20"/>
        <end position="30"/>
    </location>
</feature>
<dbReference type="GO" id="GO:0000781">
    <property type="term" value="C:chromosome, telomeric region"/>
    <property type="evidence" value="ECO:0007669"/>
    <property type="project" value="UniProtKB-SubCell"/>
</dbReference>
<evidence type="ECO:0000256" key="13">
    <source>
        <dbReference type="ARBA" id="ARBA00023125"/>
    </source>
</evidence>
<dbReference type="Pfam" id="PF02735">
    <property type="entry name" value="Ku"/>
    <property type="match status" value="1"/>
</dbReference>
<keyword evidence="8" id="KW-0227">DNA damage</keyword>
<evidence type="ECO:0000256" key="5">
    <source>
        <dbReference type="ARBA" id="ARBA00021796"/>
    </source>
</evidence>
<evidence type="ECO:0000256" key="6">
    <source>
        <dbReference type="ARBA" id="ARBA00022454"/>
    </source>
</evidence>
<dbReference type="GO" id="GO:0006310">
    <property type="term" value="P:DNA recombination"/>
    <property type="evidence" value="ECO:0007669"/>
    <property type="project" value="UniProtKB-KW"/>
</dbReference>
<keyword evidence="16" id="KW-0539">Nucleus</keyword>
<feature type="active site" description="Schiff-base intermediate with DNA; for 5'-deoxyribose-5-phosphate lyase activity" evidence="20">
    <location>
        <position position="35"/>
    </location>
</feature>
<comment type="function">
    <text evidence="17">Single-stranded DNA-dependent ATP-dependent helicase. Involved in non-homologous end joining (NHEJ) DNA double strand break repair. DNA-binding is sequence-independent but has a high affinity to nicks in double-stranded DNA and to the ends of duplex DNA. Binds to naturally occurring chromosomal ends, and therefore provides chromosomal end protection. Required also for telomere recombination to repair telomeric ends in the absence of telomerase. KU70, of the KU70/KU80 heterodimer, binds to the stem loop of TLC1, the RNA component of telomerase. Involved in telomere maintenance. Interacts with telomeric repeats and subtelomeric sequences thereby controlling telomere length and protecting against subtelomeric rearrangement. Maintains telomeric chromatin, which is involved in silencing the expression of genes located at the telomere. Required for mating-type switching.</text>
</comment>
<keyword evidence="10" id="KW-0347">Helicase</keyword>
<dbReference type="InterPro" id="IPR005161">
    <property type="entry name" value="Ku_N"/>
</dbReference>
<keyword evidence="7" id="KW-0547">Nucleotide-binding</keyword>
<evidence type="ECO:0000256" key="18">
    <source>
        <dbReference type="ARBA" id="ARBA00031811"/>
    </source>
</evidence>
<comment type="similarity">
    <text evidence="3">Belongs to the ku70 family.</text>
</comment>
<evidence type="ECO:0000256" key="17">
    <source>
        <dbReference type="ARBA" id="ARBA00024890"/>
    </source>
</evidence>
<evidence type="ECO:0000256" key="9">
    <source>
        <dbReference type="ARBA" id="ARBA00022801"/>
    </source>
</evidence>
<dbReference type="GO" id="GO:0016787">
    <property type="term" value="F:hydrolase activity"/>
    <property type="evidence" value="ECO:0007669"/>
    <property type="project" value="UniProtKB-KW"/>
</dbReference>
<feature type="domain" description="Ku" evidence="22">
    <location>
        <begin position="351"/>
        <end position="497"/>
    </location>
</feature>
<sequence>MTSLPYRERMSEPSNYGRGDEEEEEEEVVDESGYKTVKDAVLFAIDVSRSMLETPADVDTKAKDATLSPTMAALKCAYELMQQRIISNPSDMMGILLFGTEKSKFQDGDQETGKGGLQYPHCYLLTDLDVPAAADVKRLRSLVEDEEEAKELLVASEEEVSMANVLFCANQIFTTKAPNFSSRRLFLVTDNDYPHASNRDARNSAAVRAKDLYDLGVTIELFPISHPDRNPPYIFDRSKFYDDIVYSTTPADPDAPAPLTSDIKAASSTAKDGISLLQSLLSSVASRAAPRRALFSNMPFEIGPNLKISVKGYIIFKRQEPKRTSYIFLPPDNDKPQIAVGSSTLIADDTARTVEKTEVRRAFKFGGETISFTVDELAKIKHFGDPVLRIIGFKPMSMLPIWANLEPSKFIYPSEEEYIGSTRVFSALHQKLLKDQKFGLAWFIARRDASPVLVAVIPGAESRTEEGEQLIPPGFWVKRLPFADDIRQAPETSLVRTTSPLTDAMRVIVQQLQLPKAVYDPKKYPNPSLQWFYKILQALALEEDLPDAPEDKTIPRHKQIHKRAGGYAVEWGNVLEAEFKEWQKHHDRHLHPTSNGGAKRSTVEPSGGAGATQSKAKKVKTEEADDAGVTDAAMREAWSKDAVKKMTVADLKGWLQGKGTKVAGLKKAELVEAVGGWFEGRMDGD</sequence>
<dbReference type="SUPFAM" id="SSF68906">
    <property type="entry name" value="SAP domain"/>
    <property type="match status" value="1"/>
</dbReference>
<evidence type="ECO:0000256" key="15">
    <source>
        <dbReference type="ARBA" id="ARBA00023204"/>
    </source>
</evidence>
<dbReference type="GO" id="GO:0003678">
    <property type="term" value="F:DNA helicase activity"/>
    <property type="evidence" value="ECO:0007669"/>
    <property type="project" value="UniProtKB-EC"/>
</dbReference>
<dbReference type="GO" id="GO:0003684">
    <property type="term" value="F:damaged DNA binding"/>
    <property type="evidence" value="ECO:0007669"/>
    <property type="project" value="InterPro"/>
</dbReference>
<dbReference type="Proteomes" id="UP001138500">
    <property type="component" value="Unassembled WGS sequence"/>
</dbReference>
<protein>
    <recommendedName>
        <fullName evidence="5">ATP-dependent DNA helicase II subunit 1</fullName>
        <ecNumber evidence="4">3.6.4.12</ecNumber>
    </recommendedName>
    <alternativeName>
        <fullName evidence="18">ATP-dependent DNA helicase II subunit Ku70</fullName>
    </alternativeName>
</protein>
<dbReference type="AlphaFoldDB" id="A0A9W7W669"/>
<evidence type="ECO:0000256" key="4">
    <source>
        <dbReference type="ARBA" id="ARBA00012551"/>
    </source>
</evidence>
<keyword evidence="13" id="KW-0238">DNA-binding</keyword>
<reference evidence="23 24" key="2">
    <citation type="journal article" date="2021" name="Curr. Genet.">
        <title>Genetic response to nitrogen starvation in the aggressive Eucalyptus foliar pathogen Teratosphaeria destructans.</title>
        <authorList>
            <person name="Havenga M."/>
            <person name="Wingfield B.D."/>
            <person name="Wingfield M.J."/>
            <person name="Dreyer L.L."/>
            <person name="Roets F."/>
            <person name="Aylward J."/>
        </authorList>
    </citation>
    <scope>NUCLEOTIDE SEQUENCE [LARGE SCALE GENOMIC DNA]</scope>
    <source>
        <strain evidence="23">CMW44962</strain>
    </source>
</reference>
<evidence type="ECO:0000256" key="7">
    <source>
        <dbReference type="ARBA" id="ARBA00022741"/>
    </source>
</evidence>
<evidence type="ECO:0000256" key="12">
    <source>
        <dbReference type="ARBA" id="ARBA00022895"/>
    </source>
</evidence>
<dbReference type="GO" id="GO:0000723">
    <property type="term" value="P:telomere maintenance"/>
    <property type="evidence" value="ECO:0007669"/>
    <property type="project" value="InterPro"/>
</dbReference>
<keyword evidence="9" id="KW-0378">Hydrolase</keyword>
<comment type="catalytic activity">
    <reaction evidence="19">
        <text>ATP + H2O = ADP + phosphate + H(+)</text>
        <dbReference type="Rhea" id="RHEA:13065"/>
        <dbReference type="ChEBI" id="CHEBI:15377"/>
        <dbReference type="ChEBI" id="CHEBI:15378"/>
        <dbReference type="ChEBI" id="CHEBI:30616"/>
        <dbReference type="ChEBI" id="CHEBI:43474"/>
        <dbReference type="ChEBI" id="CHEBI:456216"/>
        <dbReference type="EC" id="3.6.4.12"/>
    </reaction>
</comment>
<reference evidence="23 24" key="1">
    <citation type="journal article" date="2018" name="IMA Fungus">
        <title>IMA Genome-F 10: Nine draft genome sequences of Claviceps purpurea s.lat., including C. arundinis, C. humidiphila, and C. cf. spartinae, pseudomolecules for the pitch canker pathogen Fusarium circinatum, draft genome of Davidsoniella eucalypti, Grosmannia galeiformis, Quambalaria eucalypti, and Teratosphaeria destructans.</title>
        <authorList>
            <person name="Wingfield B.D."/>
            <person name="Liu M."/>
            <person name="Nguyen H.D."/>
            <person name="Lane F.A."/>
            <person name="Morgan S.W."/>
            <person name="De Vos L."/>
            <person name="Wilken P.M."/>
            <person name="Duong T.A."/>
            <person name="Aylward J."/>
            <person name="Coetzee M.P."/>
            <person name="Dadej K."/>
            <person name="De Beer Z.W."/>
            <person name="Findlay W."/>
            <person name="Havenga M."/>
            <person name="Kolarik M."/>
            <person name="Menzies J.G."/>
            <person name="Naidoo K."/>
            <person name="Pochopski O."/>
            <person name="Shoukouhi P."/>
            <person name="Santana Q.C."/>
            <person name="Seifert K.A."/>
            <person name="Soal N."/>
            <person name="Steenkamp E.T."/>
            <person name="Tatham C.T."/>
            <person name="van der Nest M.A."/>
            <person name="Wingfield M.J."/>
        </authorList>
    </citation>
    <scope>NUCLEOTIDE SEQUENCE [LARGE SCALE GENOMIC DNA]</scope>
    <source>
        <strain evidence="23">CMW44962</strain>
    </source>
</reference>
<dbReference type="Pfam" id="PF03730">
    <property type="entry name" value="Ku_C"/>
    <property type="match status" value="1"/>
</dbReference>
<dbReference type="Gene3D" id="3.40.50.410">
    <property type="entry name" value="von Willebrand factor, type A domain"/>
    <property type="match status" value="1"/>
</dbReference>
<keyword evidence="24" id="KW-1185">Reference proteome</keyword>
<evidence type="ECO:0000256" key="8">
    <source>
        <dbReference type="ARBA" id="ARBA00022763"/>
    </source>
</evidence>
<evidence type="ECO:0000313" key="23">
    <source>
        <dbReference type="EMBL" id="KAH9844713.1"/>
    </source>
</evidence>
<dbReference type="FunFam" id="1.10.1600.10:FF:000004">
    <property type="entry name" value="ATP-dependent DNA helicase II subunit 1"/>
    <property type="match status" value="1"/>
</dbReference>
<evidence type="ECO:0000259" key="22">
    <source>
        <dbReference type="SMART" id="SM00559"/>
    </source>
</evidence>
<dbReference type="InterPro" id="IPR006165">
    <property type="entry name" value="Ku70"/>
</dbReference>
<organism evidence="23 24">
    <name type="scientific">Teratosphaeria destructans</name>
    <dbReference type="NCBI Taxonomy" id="418781"/>
    <lineage>
        <taxon>Eukaryota</taxon>
        <taxon>Fungi</taxon>
        <taxon>Dikarya</taxon>
        <taxon>Ascomycota</taxon>
        <taxon>Pezizomycotina</taxon>
        <taxon>Dothideomycetes</taxon>
        <taxon>Dothideomycetidae</taxon>
        <taxon>Mycosphaerellales</taxon>
        <taxon>Teratosphaeriaceae</taxon>
        <taxon>Teratosphaeria</taxon>
    </lineage>
</organism>
<dbReference type="Gene3D" id="1.10.1600.10">
    <property type="match status" value="1"/>
</dbReference>
<dbReference type="SMART" id="SM00559">
    <property type="entry name" value="Ku78"/>
    <property type="match status" value="1"/>
</dbReference>
<gene>
    <name evidence="23" type="ORF">Tdes44962_MAKER07123</name>
</gene>
<dbReference type="GO" id="GO:0005524">
    <property type="term" value="F:ATP binding"/>
    <property type="evidence" value="ECO:0007669"/>
    <property type="project" value="UniProtKB-KW"/>
</dbReference>
<dbReference type="InterPro" id="IPR047087">
    <property type="entry name" value="KU70_core_dom"/>
</dbReference>
<dbReference type="PANTHER" id="PTHR12604:SF2">
    <property type="entry name" value="X-RAY REPAIR CROSS-COMPLEMENTING PROTEIN 6"/>
    <property type="match status" value="1"/>
</dbReference>
<proteinExistence type="inferred from homology"/>
<dbReference type="FunFam" id="3.40.50.410:FF:000071">
    <property type="entry name" value="ATP-dependent DNA helicase II subunit 1"/>
    <property type="match status" value="1"/>
</dbReference>
<evidence type="ECO:0000256" key="21">
    <source>
        <dbReference type="SAM" id="MobiDB-lite"/>
    </source>
</evidence>
<keyword evidence="11" id="KW-0067">ATP-binding</keyword>
<evidence type="ECO:0000256" key="3">
    <source>
        <dbReference type="ARBA" id="ARBA00005240"/>
    </source>
</evidence>
<evidence type="ECO:0000256" key="2">
    <source>
        <dbReference type="ARBA" id="ARBA00004574"/>
    </source>
</evidence>
<evidence type="ECO:0000256" key="11">
    <source>
        <dbReference type="ARBA" id="ARBA00022840"/>
    </source>
</evidence>
<comment type="caution">
    <text evidence="23">The sequence shown here is derived from an EMBL/GenBank/DDBJ whole genome shotgun (WGS) entry which is preliminary data.</text>
</comment>
<dbReference type="GO" id="GO:0003690">
    <property type="term" value="F:double-stranded DNA binding"/>
    <property type="evidence" value="ECO:0007669"/>
    <property type="project" value="TreeGrafter"/>
</dbReference>
<dbReference type="PIRSF" id="PIRSF003033">
    <property type="entry name" value="Ku70"/>
    <property type="match status" value="1"/>
</dbReference>
<evidence type="ECO:0000256" key="19">
    <source>
        <dbReference type="ARBA" id="ARBA00047995"/>
    </source>
</evidence>
<feature type="compositionally biased region" description="Basic and acidic residues" evidence="21">
    <location>
        <begin position="1"/>
        <end position="11"/>
    </location>
</feature>
<keyword evidence="12" id="KW-0779">Telomere</keyword>
<dbReference type="InterPro" id="IPR036465">
    <property type="entry name" value="vWFA_dom_sf"/>
</dbReference>
<dbReference type="NCBIfam" id="TIGR00578">
    <property type="entry name" value="ku70"/>
    <property type="match status" value="1"/>
</dbReference>
<dbReference type="SUPFAM" id="SSF100939">
    <property type="entry name" value="SPOC domain-like"/>
    <property type="match status" value="1"/>
</dbReference>
<dbReference type="FunFam" id="2.40.290.10:FF:000001">
    <property type="entry name" value="X-ray repair cross complementing 6"/>
    <property type="match status" value="1"/>
</dbReference>
<evidence type="ECO:0000256" key="10">
    <source>
        <dbReference type="ARBA" id="ARBA00022806"/>
    </source>
</evidence>
<evidence type="ECO:0000313" key="24">
    <source>
        <dbReference type="Proteomes" id="UP001138500"/>
    </source>
</evidence>
<dbReference type="Gene3D" id="1.10.720.30">
    <property type="entry name" value="SAP domain"/>
    <property type="match status" value="1"/>
</dbReference>
<keyword evidence="14" id="KW-0233">DNA recombination</keyword>
<comment type="subcellular location">
    <subcellularLocation>
        <location evidence="2">Chromosome</location>
        <location evidence="2">Telomere</location>
    </subcellularLocation>
    <subcellularLocation>
        <location evidence="1">Nucleus</location>
    </subcellularLocation>
</comment>
<evidence type="ECO:0000256" key="20">
    <source>
        <dbReference type="PIRSR" id="PIRSR003033-1"/>
    </source>
</evidence>